<dbReference type="Gene3D" id="3.40.50.450">
    <property type="match status" value="1"/>
</dbReference>
<dbReference type="Proteomes" id="UP000621500">
    <property type="component" value="Unassembled WGS sequence"/>
</dbReference>
<evidence type="ECO:0000313" key="2">
    <source>
        <dbReference type="Proteomes" id="UP000621500"/>
    </source>
</evidence>
<comment type="caution">
    <text evidence="1">The sequence shown here is derived from an EMBL/GenBank/DDBJ whole genome shotgun (WGS) entry which is preliminary data.</text>
</comment>
<dbReference type="InterPro" id="IPR007710">
    <property type="entry name" value="Nucleoside_deoxyribTrfase"/>
</dbReference>
<dbReference type="SUPFAM" id="SSF52309">
    <property type="entry name" value="N-(deoxy)ribosyltransferase-like"/>
    <property type="match status" value="1"/>
</dbReference>
<dbReference type="RefSeq" id="WP_203855193.1">
    <property type="nucleotide sequence ID" value="NZ_BAAAZQ010000003.1"/>
</dbReference>
<reference evidence="1 2" key="1">
    <citation type="submission" date="2021-01" db="EMBL/GenBank/DDBJ databases">
        <title>Whole genome shotgun sequence of Plantactinospora mayteni NBRC 109088.</title>
        <authorList>
            <person name="Komaki H."/>
            <person name="Tamura T."/>
        </authorList>
    </citation>
    <scope>NUCLEOTIDE SEQUENCE [LARGE SCALE GENOMIC DNA]</scope>
    <source>
        <strain evidence="1 2">NBRC 109088</strain>
    </source>
</reference>
<keyword evidence="2" id="KW-1185">Reference proteome</keyword>
<evidence type="ECO:0000313" key="1">
    <source>
        <dbReference type="EMBL" id="GIG93507.1"/>
    </source>
</evidence>
<dbReference type="EMBL" id="BONX01000001">
    <property type="protein sequence ID" value="GIG93507.1"/>
    <property type="molecule type" value="Genomic_DNA"/>
</dbReference>
<name>A0ABQ4EFK6_9ACTN</name>
<accession>A0ABQ4EFK6</accession>
<dbReference type="Pfam" id="PF05014">
    <property type="entry name" value="Nuc_deoxyrib_tr"/>
    <property type="match status" value="1"/>
</dbReference>
<organism evidence="1 2">
    <name type="scientific">Plantactinospora mayteni</name>
    <dbReference type="NCBI Taxonomy" id="566021"/>
    <lineage>
        <taxon>Bacteria</taxon>
        <taxon>Bacillati</taxon>
        <taxon>Actinomycetota</taxon>
        <taxon>Actinomycetes</taxon>
        <taxon>Micromonosporales</taxon>
        <taxon>Micromonosporaceae</taxon>
        <taxon>Plantactinospora</taxon>
    </lineage>
</organism>
<evidence type="ECO:0008006" key="3">
    <source>
        <dbReference type="Google" id="ProtNLM"/>
    </source>
</evidence>
<sequence length="175" mass="18511">MSTSSPVDHIAVMVGGPIQYAIDAAGNFDRTLETDVRSIITKIEADGLQVLSAHLTEGFGEENVEGKSHEIATRDYNWILKCTVFVAVLPAGADGSPYRTDGTCVELGWAAALGRPVILVVDDRAEYSHLVQGLSAITSVRRLDYATVARDPSAVVAAVRQIAGSSRAVEVGSPT</sequence>
<protein>
    <recommendedName>
        <fullName evidence="3">Nucleoside 2-deoxyribosyltransferase</fullName>
    </recommendedName>
</protein>
<gene>
    <name evidence="1" type="ORF">Pma05_00800</name>
</gene>
<proteinExistence type="predicted"/>